<feature type="compositionally biased region" description="Basic and acidic residues" evidence="1">
    <location>
        <begin position="482"/>
        <end position="492"/>
    </location>
</feature>
<dbReference type="InterPro" id="IPR052782">
    <property type="entry name" value="Oocyte-zygote_transition_reg"/>
</dbReference>
<dbReference type="InterPro" id="IPR000387">
    <property type="entry name" value="Tyr_Pase_dom"/>
</dbReference>
<evidence type="ECO:0000313" key="4">
    <source>
        <dbReference type="Proteomes" id="UP000095282"/>
    </source>
</evidence>
<dbReference type="PROSITE" id="PS00383">
    <property type="entry name" value="TYR_PHOSPHATASE_1"/>
    <property type="match status" value="1"/>
</dbReference>
<dbReference type="Pfam" id="PF00102">
    <property type="entry name" value="Y_phosphatase"/>
    <property type="match status" value="1"/>
</dbReference>
<feature type="compositionally biased region" description="Basic and acidic residues" evidence="1">
    <location>
        <begin position="8"/>
        <end position="22"/>
    </location>
</feature>
<sequence length="550" mass="63378">MKFQGSRCNDKLSKEKLTKDKTQSSQDENAAAASNASNQANKSVQIDKTQVEEVAPAAGSSPAPTVSPAVTTQSPAVTTPVEEKKSEKSMNCVKWSRNVLENAKISKITQEYREFKEYKPEVRTNICEKMSDKNRYNHIFCADENRVILKDRDASNDYIHASWMDMPDGVQFISTQGPIKSTIVDFWHMIFTEKCSVIVMLCNYTESDQEKCQKYFYDTEKEFGDYKVKMIEKTAELFNPVRYTVIQLTKKNSSVKHIVHHFWYYDWHDQIAPLDPAPMIKMYKAVLKKTNGKPIVVHCSAGVGRTATFVGIHFGCTTIRENPSIDMVEILKRLRKMRLGSIQSQLQFIFLIVLIIQCFIEDKIIKKDAQFDLLLKKYGDVTKRVTRAILDEEERKKSQLKKEEDREAKEREKEKEWEKYRESKNKDKEAEKEANKEAPVVKEDKKKDKTVEANSKQPTLTGKPTPTPRGTSHPNRRLANHGVDRTSKEAASKYESSVAEERSRNTKQKSVYVKWPLSDKEKRSKQEKHSHFVKKRTVKKSKKKPSSTGH</sequence>
<dbReference type="Proteomes" id="UP000095282">
    <property type="component" value="Unplaced"/>
</dbReference>
<dbReference type="WBParaSite" id="Csp11.Scaffold50.g305.t1">
    <property type="protein sequence ID" value="Csp11.Scaffold50.g305.t1"/>
    <property type="gene ID" value="Csp11.Scaffold50.g305"/>
</dbReference>
<reference evidence="5" key="1">
    <citation type="submission" date="2016-11" db="UniProtKB">
        <authorList>
            <consortium name="WormBaseParasite"/>
        </authorList>
    </citation>
    <scope>IDENTIFICATION</scope>
</reference>
<dbReference type="SMART" id="SM00404">
    <property type="entry name" value="PTPc_motif"/>
    <property type="match status" value="1"/>
</dbReference>
<evidence type="ECO:0000313" key="5">
    <source>
        <dbReference type="WBParaSite" id="Csp11.Scaffold50.g305.t1"/>
    </source>
</evidence>
<dbReference type="InterPro" id="IPR003595">
    <property type="entry name" value="Tyr_Pase_cat"/>
</dbReference>
<feature type="domain" description="Tyrosine specific protein phosphatases" evidence="3">
    <location>
        <begin position="277"/>
        <end position="349"/>
    </location>
</feature>
<feature type="region of interest" description="Disordered" evidence="1">
    <location>
        <begin position="395"/>
        <end position="550"/>
    </location>
</feature>
<feature type="compositionally biased region" description="Basic residues" evidence="1">
    <location>
        <begin position="531"/>
        <end position="550"/>
    </location>
</feature>
<protein>
    <submittedName>
        <fullName evidence="5">Protein-tyrosine phosphatase</fullName>
    </submittedName>
</protein>
<proteinExistence type="predicted"/>
<dbReference type="PANTHER" id="PTHR46163:SF10">
    <property type="entry name" value="PROTEIN-TYROSINE PHOSPHATASE-RELATED"/>
    <property type="match status" value="1"/>
</dbReference>
<dbReference type="PRINTS" id="PR00700">
    <property type="entry name" value="PRTYPHPHTASE"/>
</dbReference>
<dbReference type="SMART" id="SM00194">
    <property type="entry name" value="PTPc"/>
    <property type="match status" value="1"/>
</dbReference>
<evidence type="ECO:0000259" key="3">
    <source>
        <dbReference type="PROSITE" id="PS50056"/>
    </source>
</evidence>
<dbReference type="eggNOG" id="KOG0789">
    <property type="taxonomic scope" value="Eukaryota"/>
</dbReference>
<dbReference type="GO" id="GO:0004725">
    <property type="term" value="F:protein tyrosine phosphatase activity"/>
    <property type="evidence" value="ECO:0007669"/>
    <property type="project" value="InterPro"/>
</dbReference>
<name>A0A1I7T4A1_9PELO</name>
<dbReference type="CDD" id="cd00047">
    <property type="entry name" value="PTPc"/>
    <property type="match status" value="1"/>
</dbReference>
<evidence type="ECO:0000256" key="1">
    <source>
        <dbReference type="SAM" id="MobiDB-lite"/>
    </source>
</evidence>
<dbReference type="InterPro" id="IPR016130">
    <property type="entry name" value="Tyr_Pase_AS"/>
</dbReference>
<dbReference type="AlphaFoldDB" id="A0A1I7T4A1"/>
<accession>A0A1I7T4A1</accession>
<keyword evidence="4" id="KW-1185">Reference proteome</keyword>
<feature type="domain" description="Tyrosine-protein phosphatase" evidence="2">
    <location>
        <begin position="108"/>
        <end position="358"/>
    </location>
</feature>
<feature type="compositionally biased region" description="Polar residues" evidence="1">
    <location>
        <begin position="454"/>
        <end position="473"/>
    </location>
</feature>
<feature type="compositionally biased region" description="Low complexity" evidence="1">
    <location>
        <begin position="23"/>
        <end position="41"/>
    </location>
</feature>
<dbReference type="PANTHER" id="PTHR46163">
    <property type="entry name" value="TYROSINE-PROTEIN PHOSPHATASE-RELATED"/>
    <property type="match status" value="1"/>
</dbReference>
<feature type="region of interest" description="Disordered" evidence="1">
    <location>
        <begin position="1"/>
        <end position="84"/>
    </location>
</feature>
<evidence type="ECO:0000259" key="2">
    <source>
        <dbReference type="PROSITE" id="PS50055"/>
    </source>
</evidence>
<feature type="compositionally biased region" description="Basic and acidic residues" evidence="1">
    <location>
        <begin position="395"/>
        <end position="451"/>
    </location>
</feature>
<dbReference type="PROSITE" id="PS50056">
    <property type="entry name" value="TYR_PHOSPHATASE_2"/>
    <property type="match status" value="1"/>
</dbReference>
<dbReference type="SUPFAM" id="SSF52799">
    <property type="entry name" value="(Phosphotyrosine protein) phosphatases II"/>
    <property type="match status" value="1"/>
</dbReference>
<feature type="compositionally biased region" description="Basic and acidic residues" evidence="1">
    <location>
        <begin position="517"/>
        <end position="530"/>
    </location>
</feature>
<dbReference type="PROSITE" id="PS50055">
    <property type="entry name" value="TYR_PHOSPHATASE_PTP"/>
    <property type="match status" value="1"/>
</dbReference>
<feature type="compositionally biased region" description="Polar residues" evidence="1">
    <location>
        <begin position="62"/>
        <end position="77"/>
    </location>
</feature>
<organism evidence="4 5">
    <name type="scientific">Caenorhabditis tropicalis</name>
    <dbReference type="NCBI Taxonomy" id="1561998"/>
    <lineage>
        <taxon>Eukaryota</taxon>
        <taxon>Metazoa</taxon>
        <taxon>Ecdysozoa</taxon>
        <taxon>Nematoda</taxon>
        <taxon>Chromadorea</taxon>
        <taxon>Rhabditida</taxon>
        <taxon>Rhabditina</taxon>
        <taxon>Rhabditomorpha</taxon>
        <taxon>Rhabditoidea</taxon>
        <taxon>Rhabditidae</taxon>
        <taxon>Peloderinae</taxon>
        <taxon>Caenorhabditis</taxon>
    </lineage>
</organism>
<dbReference type="InterPro" id="IPR000242">
    <property type="entry name" value="PTP_cat"/>
</dbReference>
<dbReference type="InterPro" id="IPR029021">
    <property type="entry name" value="Prot-tyrosine_phosphatase-like"/>
</dbReference>
<dbReference type="Gene3D" id="3.90.190.10">
    <property type="entry name" value="Protein tyrosine phosphatase superfamily"/>
    <property type="match status" value="1"/>
</dbReference>
<dbReference type="STRING" id="1561998.A0A1I7T4A1"/>